<dbReference type="Gene3D" id="3.30.70.141">
    <property type="entry name" value="Nucleoside diphosphate kinase-like domain"/>
    <property type="match status" value="1"/>
</dbReference>
<comment type="caution">
    <text evidence="8">The sequence shown here is derived from an EMBL/GenBank/DDBJ whole genome shotgun (WGS) entry which is preliminary data.</text>
</comment>
<dbReference type="Proteomes" id="UP000178155">
    <property type="component" value="Unassembled WGS sequence"/>
</dbReference>
<evidence type="ECO:0000313" key="8">
    <source>
        <dbReference type="EMBL" id="OGN34322.1"/>
    </source>
</evidence>
<evidence type="ECO:0000256" key="3">
    <source>
        <dbReference type="ARBA" id="ARBA00012966"/>
    </source>
</evidence>
<evidence type="ECO:0000259" key="7">
    <source>
        <dbReference type="SMART" id="SM00562"/>
    </source>
</evidence>
<dbReference type="InterPro" id="IPR036850">
    <property type="entry name" value="NDK-like_dom_sf"/>
</dbReference>
<evidence type="ECO:0000256" key="5">
    <source>
        <dbReference type="ARBA" id="ARBA00022777"/>
    </source>
</evidence>
<evidence type="ECO:0000256" key="2">
    <source>
        <dbReference type="ARBA" id="ARBA00008142"/>
    </source>
</evidence>
<keyword evidence="4" id="KW-0808">Transferase</keyword>
<comment type="cofactor">
    <cofactor evidence="1">
        <name>Mg(2+)</name>
        <dbReference type="ChEBI" id="CHEBI:18420"/>
    </cofactor>
</comment>
<accession>A0A1F8H9U6</accession>
<evidence type="ECO:0000313" key="9">
    <source>
        <dbReference type="Proteomes" id="UP000178155"/>
    </source>
</evidence>
<dbReference type="PROSITE" id="PS51374">
    <property type="entry name" value="NDPK_LIKE"/>
    <property type="match status" value="1"/>
</dbReference>
<comment type="similarity">
    <text evidence="2 6">Belongs to the NDK family.</text>
</comment>
<organism evidence="8 9">
    <name type="scientific">Candidatus Yanofskybacteria bacterium RIFCSPLOWO2_02_FULL_47_9b</name>
    <dbReference type="NCBI Taxonomy" id="1802708"/>
    <lineage>
        <taxon>Bacteria</taxon>
        <taxon>Candidatus Yanofskyibacteriota</taxon>
    </lineage>
</organism>
<dbReference type="InterPro" id="IPR034907">
    <property type="entry name" value="NDK-like_dom"/>
</dbReference>
<dbReference type="Pfam" id="PF00334">
    <property type="entry name" value="NDK"/>
    <property type="match status" value="2"/>
</dbReference>
<proteinExistence type="inferred from homology"/>
<feature type="domain" description="Nucleoside diphosphate kinase-like" evidence="7">
    <location>
        <begin position="3"/>
        <end position="177"/>
    </location>
</feature>
<keyword evidence="5" id="KW-0418">Kinase</keyword>
<gene>
    <name evidence="8" type="ORF">A3I39_01880</name>
</gene>
<dbReference type="AlphaFoldDB" id="A0A1F8H9U6"/>
<protein>
    <recommendedName>
        <fullName evidence="3">nucleoside-diphosphate kinase</fullName>
        <ecNumber evidence="3">2.7.4.6</ecNumber>
    </recommendedName>
</protein>
<name>A0A1F8H9U6_9BACT</name>
<dbReference type="PANTHER" id="PTHR11349">
    <property type="entry name" value="NUCLEOSIDE DIPHOSPHATE KINASE"/>
    <property type="match status" value="1"/>
</dbReference>
<dbReference type="SUPFAM" id="SSF54919">
    <property type="entry name" value="Nucleoside diphosphate kinase, NDK"/>
    <property type="match status" value="1"/>
</dbReference>
<evidence type="ECO:0000256" key="4">
    <source>
        <dbReference type="ARBA" id="ARBA00022679"/>
    </source>
</evidence>
<dbReference type="SMART" id="SM00562">
    <property type="entry name" value="NDK"/>
    <property type="match status" value="1"/>
</dbReference>
<dbReference type="EC" id="2.7.4.6" evidence="3"/>
<sequence>MIKERTLVLLKPDTLQRSQVGEIIRRIESTGLKLVAIKMLRATEKQLVEHYHKDDEWYMKKGVQRTDQIEKDGKPVDKDVIEYGKDIIRGNVKFMTASPLVAMVWQGNKAAGIVKKLVGGTEPLTSDVGTIRGDLTLDSFELSDSEARAIRNLIHCSDKEEAIREIKIWFTPEELYDYRHIAEEILYDIDLDGLRE</sequence>
<comment type="caution">
    <text evidence="6">Lacks conserved residue(s) required for the propagation of feature annotation.</text>
</comment>
<evidence type="ECO:0000256" key="6">
    <source>
        <dbReference type="PROSITE-ProRule" id="PRU00706"/>
    </source>
</evidence>
<reference evidence="8 9" key="1">
    <citation type="journal article" date="2016" name="Nat. Commun.">
        <title>Thousands of microbial genomes shed light on interconnected biogeochemical processes in an aquifer system.</title>
        <authorList>
            <person name="Anantharaman K."/>
            <person name="Brown C.T."/>
            <person name="Hug L.A."/>
            <person name="Sharon I."/>
            <person name="Castelle C.J."/>
            <person name="Probst A.J."/>
            <person name="Thomas B.C."/>
            <person name="Singh A."/>
            <person name="Wilkins M.J."/>
            <person name="Karaoz U."/>
            <person name="Brodie E.L."/>
            <person name="Williams K.H."/>
            <person name="Hubbard S.S."/>
            <person name="Banfield J.F."/>
        </authorList>
    </citation>
    <scope>NUCLEOTIDE SEQUENCE [LARGE SCALE GENOMIC DNA]</scope>
</reference>
<dbReference type="EMBL" id="MGKW01000014">
    <property type="protein sequence ID" value="OGN34322.1"/>
    <property type="molecule type" value="Genomic_DNA"/>
</dbReference>
<evidence type="ECO:0000256" key="1">
    <source>
        <dbReference type="ARBA" id="ARBA00001946"/>
    </source>
</evidence>
<dbReference type="GO" id="GO:0004550">
    <property type="term" value="F:nucleoside diphosphate kinase activity"/>
    <property type="evidence" value="ECO:0007669"/>
    <property type="project" value="UniProtKB-EC"/>
</dbReference>